<accession>A0A7K0DM74</accession>
<evidence type="ECO:0008006" key="3">
    <source>
        <dbReference type="Google" id="ProtNLM"/>
    </source>
</evidence>
<dbReference type="Gene3D" id="1.10.287.1060">
    <property type="entry name" value="ESAT-6-like"/>
    <property type="match status" value="1"/>
</dbReference>
<dbReference type="Pfam" id="PF06013">
    <property type="entry name" value="WXG100"/>
    <property type="match status" value="1"/>
</dbReference>
<dbReference type="OrthoDB" id="4556231at2"/>
<organism evidence="1 2">
    <name type="scientific">Nocardia aurantia</name>
    <dbReference type="NCBI Taxonomy" id="2585199"/>
    <lineage>
        <taxon>Bacteria</taxon>
        <taxon>Bacillati</taxon>
        <taxon>Actinomycetota</taxon>
        <taxon>Actinomycetes</taxon>
        <taxon>Mycobacteriales</taxon>
        <taxon>Nocardiaceae</taxon>
        <taxon>Nocardia</taxon>
    </lineage>
</organism>
<dbReference type="AlphaFoldDB" id="A0A7K0DM74"/>
<reference evidence="1 2" key="1">
    <citation type="submission" date="2019-10" db="EMBL/GenBank/DDBJ databases">
        <title>Nocardia macrotermitis sp. nov. and Nocardia aurantia sp. nov., isolated from the gut of fungus growing-termite Macrotermes natalensis.</title>
        <authorList>
            <person name="Benndorf R."/>
            <person name="Schwitalla J."/>
            <person name="Martin K."/>
            <person name="De Beer W."/>
            <person name="Kaster A.-K."/>
            <person name="Vollmers J."/>
            <person name="Poulsen M."/>
            <person name="Beemelmanns C."/>
        </authorList>
    </citation>
    <scope>NUCLEOTIDE SEQUENCE [LARGE SCALE GENOMIC DNA]</scope>
    <source>
        <strain evidence="1 2">RB56</strain>
    </source>
</reference>
<evidence type="ECO:0000313" key="1">
    <source>
        <dbReference type="EMBL" id="MQY26761.1"/>
    </source>
</evidence>
<protein>
    <recommendedName>
        <fullName evidence="3">ESAT-6-like protein</fullName>
    </recommendedName>
</protein>
<proteinExistence type="predicted"/>
<dbReference type="InterPro" id="IPR010310">
    <property type="entry name" value="T7SS_ESAT-6-like"/>
</dbReference>
<dbReference type="EMBL" id="WEGI01000004">
    <property type="protein sequence ID" value="MQY26761.1"/>
    <property type="molecule type" value="Genomic_DNA"/>
</dbReference>
<dbReference type="SUPFAM" id="SSF140453">
    <property type="entry name" value="EsxAB dimer-like"/>
    <property type="match status" value="1"/>
</dbReference>
<dbReference type="Proteomes" id="UP000431401">
    <property type="component" value="Unassembled WGS sequence"/>
</dbReference>
<gene>
    <name evidence="1" type="ORF">NRB56_23340</name>
</gene>
<evidence type="ECO:0000313" key="2">
    <source>
        <dbReference type="Proteomes" id="UP000431401"/>
    </source>
</evidence>
<name>A0A7K0DM74_9NOCA</name>
<sequence length="99" mass="10846">MDDGLRVDLERLDDIVARLSGLAGFITEKLDAIDNAVASFGPGVWNSDAAEAYQNAHRRWATDARDFAEGVQTAHEAARLAHEKVRRAVELNGRMLGGR</sequence>
<keyword evidence="2" id="KW-1185">Reference proteome</keyword>
<comment type="caution">
    <text evidence="1">The sequence shown here is derived from an EMBL/GenBank/DDBJ whole genome shotgun (WGS) entry which is preliminary data.</text>
</comment>
<dbReference type="InterPro" id="IPR036689">
    <property type="entry name" value="ESAT-6-like_sf"/>
</dbReference>